<dbReference type="InterPro" id="IPR023214">
    <property type="entry name" value="HAD_sf"/>
</dbReference>
<name>A0A9K3N5P8_HELAN</name>
<dbReference type="Gramene" id="mRNA:HanXRQr2_Chr10g0457481">
    <property type="protein sequence ID" value="CDS:HanXRQr2_Chr10g0457481.1"/>
    <property type="gene ID" value="HanXRQr2_Chr10g0457481"/>
</dbReference>
<dbReference type="InterPro" id="IPR036412">
    <property type="entry name" value="HAD-like_sf"/>
</dbReference>
<dbReference type="GO" id="GO:0016020">
    <property type="term" value="C:membrane"/>
    <property type="evidence" value="ECO:0007669"/>
    <property type="project" value="InterPro"/>
</dbReference>
<sequence length="52" mass="5465">MTRDGKNDAPTLKRADIGIAVADATDATRGAFNIVLTKPGLSVNISMIYSIT</sequence>
<dbReference type="PRINTS" id="PR00119">
    <property type="entry name" value="CATATPASE"/>
</dbReference>
<accession>A0A9K3N5P8</accession>
<organism evidence="2 3">
    <name type="scientific">Helianthus annuus</name>
    <name type="common">Common sunflower</name>
    <dbReference type="NCBI Taxonomy" id="4232"/>
    <lineage>
        <taxon>Eukaryota</taxon>
        <taxon>Viridiplantae</taxon>
        <taxon>Streptophyta</taxon>
        <taxon>Embryophyta</taxon>
        <taxon>Tracheophyta</taxon>
        <taxon>Spermatophyta</taxon>
        <taxon>Magnoliopsida</taxon>
        <taxon>eudicotyledons</taxon>
        <taxon>Gunneridae</taxon>
        <taxon>Pentapetalae</taxon>
        <taxon>asterids</taxon>
        <taxon>campanulids</taxon>
        <taxon>Asterales</taxon>
        <taxon>Asteraceae</taxon>
        <taxon>Asteroideae</taxon>
        <taxon>Heliantheae alliance</taxon>
        <taxon>Heliantheae</taxon>
        <taxon>Helianthus</taxon>
    </lineage>
</organism>
<dbReference type="SUPFAM" id="SSF56784">
    <property type="entry name" value="HAD-like"/>
    <property type="match status" value="1"/>
</dbReference>
<comment type="caution">
    <text evidence="2">The sequence shown here is derived from an EMBL/GenBank/DDBJ whole genome shotgun (WGS) entry which is preliminary data.</text>
</comment>
<keyword evidence="1" id="KW-0460">Magnesium</keyword>
<dbReference type="EMBL" id="MNCJ02000325">
    <property type="protein sequence ID" value="KAF5787852.1"/>
    <property type="molecule type" value="Genomic_DNA"/>
</dbReference>
<dbReference type="InterPro" id="IPR001757">
    <property type="entry name" value="P_typ_ATPase"/>
</dbReference>
<evidence type="ECO:0000313" key="2">
    <source>
        <dbReference type="EMBL" id="KAF5787852.1"/>
    </source>
</evidence>
<dbReference type="Proteomes" id="UP000215914">
    <property type="component" value="Unassembled WGS sequence"/>
</dbReference>
<reference evidence="2" key="2">
    <citation type="submission" date="2020-06" db="EMBL/GenBank/DDBJ databases">
        <title>Helianthus annuus Genome sequencing and assembly Release 2.</title>
        <authorList>
            <person name="Gouzy J."/>
            <person name="Langlade N."/>
            <person name="Munos S."/>
        </authorList>
    </citation>
    <scope>NUCLEOTIDE SEQUENCE</scope>
    <source>
        <tissue evidence="2">Leaves</tissue>
    </source>
</reference>
<evidence type="ECO:0000256" key="1">
    <source>
        <dbReference type="ARBA" id="ARBA00022842"/>
    </source>
</evidence>
<protein>
    <submittedName>
        <fullName evidence="2">P-type H(+)-exporting transporter</fullName>
    </submittedName>
</protein>
<dbReference type="GO" id="GO:0016887">
    <property type="term" value="F:ATP hydrolysis activity"/>
    <property type="evidence" value="ECO:0007669"/>
    <property type="project" value="InterPro"/>
</dbReference>
<dbReference type="GO" id="GO:0005524">
    <property type="term" value="F:ATP binding"/>
    <property type="evidence" value="ECO:0007669"/>
    <property type="project" value="InterPro"/>
</dbReference>
<dbReference type="Gene3D" id="3.40.50.1000">
    <property type="entry name" value="HAD superfamily/HAD-like"/>
    <property type="match status" value="1"/>
</dbReference>
<keyword evidence="3" id="KW-1185">Reference proteome</keyword>
<dbReference type="PRINTS" id="PR00120">
    <property type="entry name" value="HATPASE"/>
</dbReference>
<reference evidence="2" key="1">
    <citation type="journal article" date="2017" name="Nature">
        <title>The sunflower genome provides insights into oil metabolism, flowering and Asterid evolution.</title>
        <authorList>
            <person name="Badouin H."/>
            <person name="Gouzy J."/>
            <person name="Grassa C.J."/>
            <person name="Murat F."/>
            <person name="Staton S.E."/>
            <person name="Cottret L."/>
            <person name="Lelandais-Briere C."/>
            <person name="Owens G.L."/>
            <person name="Carrere S."/>
            <person name="Mayjonade B."/>
            <person name="Legrand L."/>
            <person name="Gill N."/>
            <person name="Kane N.C."/>
            <person name="Bowers J.E."/>
            <person name="Hubner S."/>
            <person name="Bellec A."/>
            <person name="Berard A."/>
            <person name="Berges H."/>
            <person name="Blanchet N."/>
            <person name="Boniface M.C."/>
            <person name="Brunel D."/>
            <person name="Catrice O."/>
            <person name="Chaidir N."/>
            <person name="Claudel C."/>
            <person name="Donnadieu C."/>
            <person name="Faraut T."/>
            <person name="Fievet G."/>
            <person name="Helmstetter N."/>
            <person name="King M."/>
            <person name="Knapp S.J."/>
            <person name="Lai Z."/>
            <person name="Le Paslier M.C."/>
            <person name="Lippi Y."/>
            <person name="Lorenzon L."/>
            <person name="Mandel J.R."/>
            <person name="Marage G."/>
            <person name="Marchand G."/>
            <person name="Marquand E."/>
            <person name="Bret-Mestries E."/>
            <person name="Morien E."/>
            <person name="Nambeesan S."/>
            <person name="Nguyen T."/>
            <person name="Pegot-Espagnet P."/>
            <person name="Pouilly N."/>
            <person name="Raftis F."/>
            <person name="Sallet E."/>
            <person name="Schiex T."/>
            <person name="Thomas J."/>
            <person name="Vandecasteele C."/>
            <person name="Vares D."/>
            <person name="Vear F."/>
            <person name="Vautrin S."/>
            <person name="Crespi M."/>
            <person name="Mangin B."/>
            <person name="Burke J.M."/>
            <person name="Salse J."/>
            <person name="Munos S."/>
            <person name="Vincourt P."/>
            <person name="Rieseberg L.H."/>
            <person name="Langlade N.B."/>
        </authorList>
    </citation>
    <scope>NUCLEOTIDE SEQUENCE</scope>
    <source>
        <tissue evidence="2">Leaves</tissue>
    </source>
</reference>
<dbReference type="PANTHER" id="PTHR42861">
    <property type="entry name" value="CALCIUM-TRANSPORTING ATPASE"/>
    <property type="match status" value="1"/>
</dbReference>
<dbReference type="AlphaFoldDB" id="A0A9K3N5P8"/>
<proteinExistence type="predicted"/>
<evidence type="ECO:0000313" key="3">
    <source>
        <dbReference type="Proteomes" id="UP000215914"/>
    </source>
</evidence>
<gene>
    <name evidence="2" type="ORF">HanXRQr2_Chr10g0457481</name>
</gene>